<proteinExistence type="predicted"/>
<dbReference type="EMBL" id="JANEYG010000257">
    <property type="protein sequence ID" value="KAJ8910725.1"/>
    <property type="molecule type" value="Genomic_DNA"/>
</dbReference>
<keyword evidence="2" id="KW-0863">Zinc-finger</keyword>
<protein>
    <recommendedName>
        <fullName evidence="5">THAP-type domain-containing protein</fullName>
    </recommendedName>
</protein>
<dbReference type="Pfam" id="PF05485">
    <property type="entry name" value="THAP"/>
    <property type="match status" value="1"/>
</dbReference>
<keyword evidence="7" id="KW-1185">Reference proteome</keyword>
<evidence type="ECO:0000313" key="6">
    <source>
        <dbReference type="EMBL" id="KAJ8910725.1"/>
    </source>
</evidence>
<organism evidence="6 7">
    <name type="scientific">Exocentrus adspersus</name>
    <dbReference type="NCBI Taxonomy" id="1586481"/>
    <lineage>
        <taxon>Eukaryota</taxon>
        <taxon>Metazoa</taxon>
        <taxon>Ecdysozoa</taxon>
        <taxon>Arthropoda</taxon>
        <taxon>Hexapoda</taxon>
        <taxon>Insecta</taxon>
        <taxon>Pterygota</taxon>
        <taxon>Neoptera</taxon>
        <taxon>Endopterygota</taxon>
        <taxon>Coleoptera</taxon>
        <taxon>Polyphaga</taxon>
        <taxon>Cucujiformia</taxon>
        <taxon>Chrysomeloidea</taxon>
        <taxon>Cerambycidae</taxon>
        <taxon>Lamiinae</taxon>
        <taxon>Acanthocinini</taxon>
        <taxon>Exocentrus</taxon>
    </lineage>
</organism>
<evidence type="ECO:0000256" key="4">
    <source>
        <dbReference type="ARBA" id="ARBA00023125"/>
    </source>
</evidence>
<dbReference type="Proteomes" id="UP001159042">
    <property type="component" value="Unassembled WGS sequence"/>
</dbReference>
<reference evidence="6 7" key="1">
    <citation type="journal article" date="2023" name="Insect Mol. Biol.">
        <title>Genome sequencing provides insights into the evolution of gene families encoding plant cell wall-degrading enzymes in longhorned beetles.</title>
        <authorList>
            <person name="Shin N.R."/>
            <person name="Okamura Y."/>
            <person name="Kirsch R."/>
            <person name="Pauchet Y."/>
        </authorList>
    </citation>
    <scope>NUCLEOTIDE SEQUENCE [LARGE SCALE GENOMIC DNA]</scope>
    <source>
        <strain evidence="6">EAD_L_NR</strain>
    </source>
</reference>
<dbReference type="GO" id="GO:0008270">
    <property type="term" value="F:zinc ion binding"/>
    <property type="evidence" value="ECO:0007669"/>
    <property type="project" value="UniProtKB-KW"/>
</dbReference>
<evidence type="ECO:0000259" key="5">
    <source>
        <dbReference type="Pfam" id="PF05485"/>
    </source>
</evidence>
<evidence type="ECO:0000256" key="2">
    <source>
        <dbReference type="ARBA" id="ARBA00022771"/>
    </source>
</evidence>
<keyword evidence="1" id="KW-0479">Metal-binding</keyword>
<evidence type="ECO:0000313" key="7">
    <source>
        <dbReference type="Proteomes" id="UP001159042"/>
    </source>
</evidence>
<feature type="domain" description="THAP-type" evidence="5">
    <location>
        <begin position="9"/>
        <end position="67"/>
    </location>
</feature>
<gene>
    <name evidence="6" type="ORF">NQ315_002096</name>
</gene>
<dbReference type="SUPFAM" id="SSF57716">
    <property type="entry name" value="Glucocorticoid receptor-like (DNA-binding domain)"/>
    <property type="match status" value="1"/>
</dbReference>
<keyword evidence="4" id="KW-0238">DNA-binding</keyword>
<evidence type="ECO:0000256" key="3">
    <source>
        <dbReference type="ARBA" id="ARBA00022833"/>
    </source>
</evidence>
<dbReference type="AlphaFoldDB" id="A0AAV8V932"/>
<name>A0AAV8V932_9CUCU</name>
<evidence type="ECO:0000256" key="1">
    <source>
        <dbReference type="ARBA" id="ARBA00022723"/>
    </source>
</evidence>
<accession>A0AAV8V932</accession>
<dbReference type="GO" id="GO:0003677">
    <property type="term" value="F:DNA binding"/>
    <property type="evidence" value="ECO:0007669"/>
    <property type="project" value="UniProtKB-KW"/>
</dbReference>
<keyword evidence="3" id="KW-0862">Zinc</keyword>
<sequence length="107" mass="12394">MYAESSKWCFVPNCGNTSINAPNKVFVTLPSEYSRKLKWFKAATKKAAKRDMPKSKSIFYCCEDHFNLLCIFTRLVGHNPQKDSDIYFDTMVYSNDTAIFYRLAILV</sequence>
<dbReference type="InterPro" id="IPR006612">
    <property type="entry name" value="THAP_Znf"/>
</dbReference>
<comment type="caution">
    <text evidence="6">The sequence shown here is derived from an EMBL/GenBank/DDBJ whole genome shotgun (WGS) entry which is preliminary data.</text>
</comment>